<reference evidence="15 16" key="1">
    <citation type="submission" date="2017-12" db="EMBL/GenBank/DDBJ databases">
        <title>Characterization of six clinical isolates of Enterochimera gen. nov., a novel genus of the Yersiniaciae family and the three species Enterochimera arupensis sp. nov., Enterochimera coloradensis sp. nov, and Enterochimera californica sp. nov.</title>
        <authorList>
            <person name="Rossi A."/>
            <person name="Fisher M."/>
        </authorList>
    </citation>
    <scope>NUCLEOTIDE SEQUENCE [LARGE SCALE GENOMIC DNA]</scope>
    <source>
        <strain evidence="15 16">2016Iso1</strain>
    </source>
</reference>
<sequence length="308" mass="32337">MKSLSLKNANPAALAMFATGALLLAASSALLSRYWPDFIQACLNAQIYLHRSLVLYLLQQHNHQASGGLMLTLCSFLYGVLHAVGPGHGKFVITTYLASHRQQLNTSRIITLLGSLTQGVTAILFVLVLAVLFNFSMGDLSRSRYWVEKISALLIAAFGLVVMLRAAGVNGRGSAQHDAGCGCGHSHPPDTGGKNALWVIAAIGIRPCSGAILILVFANALGMFTWGMIAVMAMALGTALAVTLLATLVHHARERIIAAPGGLAGRYLPPVARGVMMCGGALLMLFALVLFTSVIPVSANGDFIAAGC</sequence>
<comment type="function">
    <text evidence="1">Efflux system for nickel and cobalt.</text>
</comment>
<keyword evidence="6" id="KW-1003">Cell membrane</keyword>
<dbReference type="GO" id="GO:0015099">
    <property type="term" value="F:nickel cation transmembrane transporter activity"/>
    <property type="evidence" value="ECO:0007669"/>
    <property type="project" value="UniProtKB-UniRule"/>
</dbReference>
<dbReference type="InterPro" id="IPR011541">
    <property type="entry name" value="Ni/Co_transpt_high_affinity"/>
</dbReference>
<feature type="transmembrane region" description="Helical" evidence="14">
    <location>
        <begin position="271"/>
        <end position="291"/>
    </location>
</feature>
<comment type="subcellular location">
    <subcellularLocation>
        <location evidence="2 14">Cell membrane</location>
        <topology evidence="2 14">Multi-pass membrane protein</topology>
    </subcellularLocation>
</comment>
<gene>
    <name evidence="15" type="ORF">CYR34_09545</name>
</gene>
<dbReference type="AlphaFoldDB" id="A0A2N5EN85"/>
<dbReference type="OrthoDB" id="9812956at2"/>
<evidence type="ECO:0000256" key="10">
    <source>
        <dbReference type="ARBA" id="ARBA00023065"/>
    </source>
</evidence>
<dbReference type="GO" id="GO:0032025">
    <property type="term" value="P:response to cobalt ion"/>
    <property type="evidence" value="ECO:0007669"/>
    <property type="project" value="TreeGrafter"/>
</dbReference>
<feature type="transmembrane region" description="Helical" evidence="14">
    <location>
        <begin position="229"/>
        <end position="251"/>
    </location>
</feature>
<dbReference type="GO" id="GO:0046583">
    <property type="term" value="F:monoatomic cation efflux transmembrane transporter activity"/>
    <property type="evidence" value="ECO:0007669"/>
    <property type="project" value="TreeGrafter"/>
</dbReference>
<dbReference type="GO" id="GO:0006824">
    <property type="term" value="P:cobalt ion transport"/>
    <property type="evidence" value="ECO:0007669"/>
    <property type="project" value="UniProtKB-KW"/>
</dbReference>
<organism evidence="15 16">
    <name type="scientific">Chimaeribacter arupi</name>
    <dbReference type="NCBI Taxonomy" id="2060066"/>
    <lineage>
        <taxon>Bacteria</taxon>
        <taxon>Pseudomonadati</taxon>
        <taxon>Pseudomonadota</taxon>
        <taxon>Gammaproteobacteria</taxon>
        <taxon>Enterobacterales</taxon>
        <taxon>Yersiniaceae</taxon>
        <taxon>Chimaeribacter</taxon>
    </lineage>
</organism>
<keyword evidence="13" id="KW-0170">Cobalt</keyword>
<evidence type="ECO:0000256" key="3">
    <source>
        <dbReference type="ARBA" id="ARBA00010428"/>
    </source>
</evidence>
<evidence type="ECO:0000256" key="14">
    <source>
        <dbReference type="RuleBase" id="RU362101"/>
    </source>
</evidence>
<evidence type="ECO:0000256" key="5">
    <source>
        <dbReference type="ARBA" id="ARBA00022448"/>
    </source>
</evidence>
<evidence type="ECO:0000256" key="7">
    <source>
        <dbReference type="ARBA" id="ARBA00022596"/>
    </source>
</evidence>
<feature type="transmembrane region" description="Helical" evidence="14">
    <location>
        <begin position="196"/>
        <end position="217"/>
    </location>
</feature>
<dbReference type="EMBL" id="PJZK01000008">
    <property type="protein sequence ID" value="PLR50137.1"/>
    <property type="molecule type" value="Genomic_DNA"/>
</dbReference>
<keyword evidence="4" id="KW-0171">Cobalt transport</keyword>
<feature type="transmembrane region" description="Helical" evidence="14">
    <location>
        <begin position="145"/>
        <end position="164"/>
    </location>
</feature>
<protein>
    <recommendedName>
        <fullName evidence="14">Nickel/cobalt efflux system</fullName>
    </recommendedName>
</protein>
<feature type="transmembrane region" description="Helical" evidence="14">
    <location>
        <begin position="109"/>
        <end position="133"/>
    </location>
</feature>
<accession>A0A2N5EN85</accession>
<keyword evidence="8 14" id="KW-0812">Transmembrane</keyword>
<evidence type="ECO:0000256" key="2">
    <source>
        <dbReference type="ARBA" id="ARBA00004651"/>
    </source>
</evidence>
<keyword evidence="7" id="KW-0533">Nickel</keyword>
<evidence type="ECO:0000256" key="12">
    <source>
        <dbReference type="ARBA" id="ARBA00023136"/>
    </source>
</evidence>
<feature type="transmembrane region" description="Helical" evidence="14">
    <location>
        <begin position="70"/>
        <end position="89"/>
    </location>
</feature>
<dbReference type="PANTHER" id="PTHR40659:SF1">
    <property type="entry name" value="NICKEL_COBALT EFFLUX SYSTEM RCNA"/>
    <property type="match status" value="1"/>
</dbReference>
<comment type="caution">
    <text evidence="15">The sequence shown here is derived from an EMBL/GenBank/DDBJ whole genome shotgun (WGS) entry which is preliminary data.</text>
</comment>
<proteinExistence type="inferred from homology"/>
<keyword evidence="10" id="KW-0406">Ion transport</keyword>
<name>A0A2N5EN85_9GAMM</name>
<evidence type="ECO:0000256" key="6">
    <source>
        <dbReference type="ARBA" id="ARBA00022475"/>
    </source>
</evidence>
<evidence type="ECO:0000313" key="15">
    <source>
        <dbReference type="EMBL" id="PLR50137.1"/>
    </source>
</evidence>
<evidence type="ECO:0000256" key="4">
    <source>
        <dbReference type="ARBA" id="ARBA00022426"/>
    </source>
</evidence>
<evidence type="ECO:0000256" key="9">
    <source>
        <dbReference type="ARBA" id="ARBA00022989"/>
    </source>
</evidence>
<evidence type="ECO:0000256" key="11">
    <source>
        <dbReference type="ARBA" id="ARBA00023112"/>
    </source>
</evidence>
<keyword evidence="12 14" id="KW-0472">Membrane</keyword>
<evidence type="ECO:0000313" key="16">
    <source>
        <dbReference type="Proteomes" id="UP000234626"/>
    </source>
</evidence>
<evidence type="ECO:0000256" key="13">
    <source>
        <dbReference type="ARBA" id="ARBA00023285"/>
    </source>
</evidence>
<keyword evidence="16" id="KW-1185">Reference proteome</keyword>
<dbReference type="RefSeq" id="WP_101834629.1">
    <property type="nucleotide sequence ID" value="NZ_PJZK01000008.1"/>
</dbReference>
<dbReference type="PANTHER" id="PTHR40659">
    <property type="entry name" value="NICKEL/COBALT EFFLUX SYSTEM RCNA"/>
    <property type="match status" value="1"/>
</dbReference>
<evidence type="ECO:0000256" key="1">
    <source>
        <dbReference type="ARBA" id="ARBA00002510"/>
    </source>
</evidence>
<dbReference type="InterPro" id="IPR051224">
    <property type="entry name" value="NiCoT_RcnA"/>
</dbReference>
<comment type="similarity">
    <text evidence="3">Belongs to the NiCoT transporter (TC 2.A.52) family. RcnA subfamily.</text>
</comment>
<dbReference type="GO" id="GO:0005886">
    <property type="term" value="C:plasma membrane"/>
    <property type="evidence" value="ECO:0007669"/>
    <property type="project" value="UniProtKB-SubCell"/>
</dbReference>
<dbReference type="Pfam" id="PF03824">
    <property type="entry name" value="NicO"/>
    <property type="match status" value="2"/>
</dbReference>
<keyword evidence="9 14" id="KW-1133">Transmembrane helix</keyword>
<evidence type="ECO:0000256" key="8">
    <source>
        <dbReference type="ARBA" id="ARBA00022692"/>
    </source>
</evidence>
<dbReference type="GO" id="GO:0010045">
    <property type="term" value="P:response to nickel cation"/>
    <property type="evidence" value="ECO:0007669"/>
    <property type="project" value="TreeGrafter"/>
</dbReference>
<keyword evidence="5 14" id="KW-0813">Transport</keyword>
<dbReference type="Proteomes" id="UP000234626">
    <property type="component" value="Unassembled WGS sequence"/>
</dbReference>
<keyword evidence="11" id="KW-0921">Nickel transport</keyword>